<protein>
    <submittedName>
        <fullName evidence="2">Uncharacterized protein</fullName>
    </submittedName>
</protein>
<sequence length="137" mass="15234">MFTGFIGQNHYIFYQIPIDPITGSTFKLHMNDGSAEFYLSQTSRLSSSVDYANSATETPGQIFVSPENFHTATENSVSTIHIALVGISPKNTFQFCNEKHNTIQILTTTTTPTNTTTPQPPHLADVKVHVLVNYYHP</sequence>
<accession>A0A914PCU5</accession>
<reference evidence="2" key="1">
    <citation type="submission" date="2022-11" db="UniProtKB">
        <authorList>
            <consortium name="WormBaseParasite"/>
        </authorList>
    </citation>
    <scope>IDENTIFICATION</scope>
</reference>
<name>A0A914PCU5_9BILA</name>
<proteinExistence type="predicted"/>
<dbReference type="Proteomes" id="UP000887578">
    <property type="component" value="Unplaced"/>
</dbReference>
<keyword evidence="1" id="KW-1185">Reference proteome</keyword>
<dbReference type="AlphaFoldDB" id="A0A914PCU5"/>
<evidence type="ECO:0000313" key="1">
    <source>
        <dbReference type="Proteomes" id="UP000887578"/>
    </source>
</evidence>
<organism evidence="1 2">
    <name type="scientific">Panagrolaimus davidi</name>
    <dbReference type="NCBI Taxonomy" id="227884"/>
    <lineage>
        <taxon>Eukaryota</taxon>
        <taxon>Metazoa</taxon>
        <taxon>Ecdysozoa</taxon>
        <taxon>Nematoda</taxon>
        <taxon>Chromadorea</taxon>
        <taxon>Rhabditida</taxon>
        <taxon>Tylenchina</taxon>
        <taxon>Panagrolaimomorpha</taxon>
        <taxon>Panagrolaimoidea</taxon>
        <taxon>Panagrolaimidae</taxon>
        <taxon>Panagrolaimus</taxon>
    </lineage>
</organism>
<evidence type="ECO:0000313" key="2">
    <source>
        <dbReference type="WBParaSite" id="PDA_v2.g15423.t1"/>
    </source>
</evidence>
<dbReference type="WBParaSite" id="PDA_v2.g15423.t1">
    <property type="protein sequence ID" value="PDA_v2.g15423.t1"/>
    <property type="gene ID" value="PDA_v2.g15423"/>
</dbReference>